<organism evidence="5 6">
    <name type="scientific">Datura stramonium</name>
    <name type="common">Jimsonweed</name>
    <name type="synonym">Common thornapple</name>
    <dbReference type="NCBI Taxonomy" id="4076"/>
    <lineage>
        <taxon>Eukaryota</taxon>
        <taxon>Viridiplantae</taxon>
        <taxon>Streptophyta</taxon>
        <taxon>Embryophyta</taxon>
        <taxon>Tracheophyta</taxon>
        <taxon>Spermatophyta</taxon>
        <taxon>Magnoliopsida</taxon>
        <taxon>eudicotyledons</taxon>
        <taxon>Gunneridae</taxon>
        <taxon>Pentapetalae</taxon>
        <taxon>asterids</taxon>
        <taxon>lamiids</taxon>
        <taxon>Solanales</taxon>
        <taxon>Solanaceae</taxon>
        <taxon>Solanoideae</taxon>
        <taxon>Datureae</taxon>
        <taxon>Datura</taxon>
    </lineage>
</organism>
<gene>
    <name evidence="5" type="ORF">HAX54_000523</name>
</gene>
<evidence type="ECO:0000256" key="2">
    <source>
        <dbReference type="ARBA" id="ARBA00022692"/>
    </source>
</evidence>
<keyword evidence="3" id="KW-0677">Repeat</keyword>
<dbReference type="InterPro" id="IPR002067">
    <property type="entry name" value="MCP"/>
</dbReference>
<keyword evidence="6" id="KW-1185">Reference proteome</keyword>
<dbReference type="SUPFAM" id="SSF103506">
    <property type="entry name" value="Mitochondrial carrier"/>
    <property type="match status" value="1"/>
</dbReference>
<dbReference type="PRINTS" id="PR00926">
    <property type="entry name" value="MITOCARRIER"/>
</dbReference>
<evidence type="ECO:0000256" key="3">
    <source>
        <dbReference type="ARBA" id="ARBA00022737"/>
    </source>
</evidence>
<evidence type="ECO:0000256" key="4">
    <source>
        <dbReference type="ARBA" id="ARBA00023136"/>
    </source>
</evidence>
<sequence>MDGGGSGGGGGCGRGAVVVDGGASRKLITQHRQQSQIGTVSQLLAGGVAGAISKTCTAPLARLTILFQKPVEAYAHFPLYLLAGDSCKECTTDAANLKKVLQLILGVESQGEKYNCRPFCIPLVGGGLAGITAASVTYPLILLGHVLQLSSKAIALRLLSFVFLQRLIVSSNKNDHRREVFQSEGDGDGKPRMPAVLIVTYKVLPNIRQESVGQSATAICQLLPVLSSKSHSLHSCIHHLHHLDRLFGHPKLSYKLIQPPHKLLNADGRSFQICRHAAHGKEVERQSTRFSANRAFDAGARSRWRLHAAPSLFENHPRVPGFICTLLEFQTCFCETGNGSGNSTPGSENLPELDNSQSPCFSMHALPEILHASIFASFFRLYALIHARLNDNILNLRTFETRKSTQFLSSQNKADSASVADWKQHLFEC</sequence>
<dbReference type="EMBL" id="JACEIK010010147">
    <property type="protein sequence ID" value="MCE3215005.1"/>
    <property type="molecule type" value="Genomic_DNA"/>
</dbReference>
<keyword evidence="2" id="KW-0812">Transmembrane</keyword>
<dbReference type="PANTHER" id="PTHR24089">
    <property type="entry name" value="SOLUTE CARRIER FAMILY 25"/>
    <property type="match status" value="1"/>
</dbReference>
<reference evidence="5 6" key="1">
    <citation type="journal article" date="2021" name="BMC Genomics">
        <title>Datura genome reveals duplications of psychoactive alkaloid biosynthetic genes and high mutation rate following tissue culture.</title>
        <authorList>
            <person name="Rajewski A."/>
            <person name="Carter-House D."/>
            <person name="Stajich J."/>
            <person name="Litt A."/>
        </authorList>
    </citation>
    <scope>NUCLEOTIDE SEQUENCE [LARGE SCALE GENOMIC DNA]</scope>
    <source>
        <strain evidence="5">AR-01</strain>
    </source>
</reference>
<evidence type="ECO:0000256" key="1">
    <source>
        <dbReference type="ARBA" id="ARBA00004370"/>
    </source>
</evidence>
<keyword evidence="4" id="KW-0472">Membrane</keyword>
<dbReference type="InterPro" id="IPR023395">
    <property type="entry name" value="MCP_dom_sf"/>
</dbReference>
<dbReference type="Gene3D" id="1.50.40.10">
    <property type="entry name" value="Mitochondrial carrier domain"/>
    <property type="match status" value="1"/>
</dbReference>
<dbReference type="Proteomes" id="UP000823775">
    <property type="component" value="Unassembled WGS sequence"/>
</dbReference>
<comment type="caution">
    <text evidence="5">The sequence shown here is derived from an EMBL/GenBank/DDBJ whole genome shotgun (WGS) entry which is preliminary data.</text>
</comment>
<evidence type="ECO:0000313" key="6">
    <source>
        <dbReference type="Proteomes" id="UP000823775"/>
    </source>
</evidence>
<comment type="subcellular location">
    <subcellularLocation>
        <location evidence="1">Membrane</location>
    </subcellularLocation>
</comment>
<accession>A0ABS8WQ11</accession>
<evidence type="ECO:0000313" key="5">
    <source>
        <dbReference type="EMBL" id="MCE3215005.1"/>
    </source>
</evidence>
<name>A0ABS8WQ11_DATST</name>
<proteinExistence type="predicted"/>
<protein>
    <submittedName>
        <fullName evidence="5">Uncharacterized protein</fullName>
    </submittedName>
</protein>